<dbReference type="RefSeq" id="WP_130518530.1">
    <property type="nucleotide sequence ID" value="NZ_SHMA01000002.1"/>
</dbReference>
<proteinExistence type="predicted"/>
<accession>A0A4Q8LK48</accession>
<reference evidence="1 2" key="1">
    <citation type="submission" date="2019-02" db="EMBL/GenBank/DDBJ databases">
        <title>WGS of Pseudoxanthomonas species novum from clinical isolates.</title>
        <authorList>
            <person name="Bernier A.-M."/>
            <person name="Bernard K."/>
            <person name="Vachon A."/>
        </authorList>
    </citation>
    <scope>NUCLEOTIDE SEQUENCE [LARGE SCALE GENOMIC DNA]</scope>
    <source>
        <strain evidence="1 2">NML171202</strain>
    </source>
</reference>
<dbReference type="Proteomes" id="UP000291286">
    <property type="component" value="Unassembled WGS sequence"/>
</dbReference>
<comment type="caution">
    <text evidence="1">The sequence shown here is derived from an EMBL/GenBank/DDBJ whole genome shotgun (WGS) entry which is preliminary data.</text>
</comment>
<evidence type="ECO:0000313" key="2">
    <source>
        <dbReference type="Proteomes" id="UP000291286"/>
    </source>
</evidence>
<dbReference type="AlphaFoldDB" id="A0A4Q8LK48"/>
<evidence type="ECO:0000313" key="1">
    <source>
        <dbReference type="EMBL" id="TAA29996.1"/>
    </source>
</evidence>
<protein>
    <submittedName>
        <fullName evidence="1">Uncharacterized protein</fullName>
    </submittedName>
</protein>
<name>A0A4Q8LK48_9GAMM</name>
<gene>
    <name evidence="1" type="ORF">EA661_10850</name>
</gene>
<sequence>MSAVFEVSKRIDLTTTDVPGTHGLIRTLSPSSITQVKKSIDSGYCGVYVFSLLGGGGNPVPWYVGLAKKQPLGIESMEKDKLRKYAAAMFGRRGSPSITFLCPIGNASIKGIDGLETLLIWIARAKNPNLLNERKVSGKPGSIISLTNSILVKGVINRGQGKPSNVALDFIGMMGL</sequence>
<dbReference type="EMBL" id="SHMB01000003">
    <property type="protein sequence ID" value="TAA29996.1"/>
    <property type="molecule type" value="Genomic_DNA"/>
</dbReference>
<organism evidence="1 2">
    <name type="scientific">Pseudoxanthomonas winnipegensis</name>
    <dbReference type="NCBI Taxonomy" id="2480810"/>
    <lineage>
        <taxon>Bacteria</taxon>
        <taxon>Pseudomonadati</taxon>
        <taxon>Pseudomonadota</taxon>
        <taxon>Gammaproteobacteria</taxon>
        <taxon>Lysobacterales</taxon>
        <taxon>Lysobacteraceae</taxon>
        <taxon>Pseudoxanthomonas</taxon>
    </lineage>
</organism>